<dbReference type="GO" id="GO:0008081">
    <property type="term" value="F:phosphoric diester hydrolase activity"/>
    <property type="evidence" value="ECO:0007669"/>
    <property type="project" value="InterPro"/>
</dbReference>
<dbReference type="Pfam" id="PF03009">
    <property type="entry name" value="GDPD"/>
    <property type="match status" value="1"/>
</dbReference>
<dbReference type="GO" id="GO:0006629">
    <property type="term" value="P:lipid metabolic process"/>
    <property type="evidence" value="ECO:0007669"/>
    <property type="project" value="InterPro"/>
</dbReference>
<dbReference type="PANTHER" id="PTHR46211:SF1">
    <property type="entry name" value="GLYCEROPHOSPHODIESTER PHOSPHODIESTERASE, CYTOPLASMIC"/>
    <property type="match status" value="1"/>
</dbReference>
<proteinExistence type="predicted"/>
<dbReference type="AlphaFoldDB" id="A0A7K3MC38"/>
<organism evidence="2 3">
    <name type="scientific">Phytoactinopolyspora mesophila</name>
    <dbReference type="NCBI Taxonomy" id="2650750"/>
    <lineage>
        <taxon>Bacteria</taxon>
        <taxon>Bacillati</taxon>
        <taxon>Actinomycetota</taxon>
        <taxon>Actinomycetes</taxon>
        <taxon>Jiangellales</taxon>
        <taxon>Jiangellaceae</taxon>
        <taxon>Phytoactinopolyspora</taxon>
    </lineage>
</organism>
<dbReference type="SUPFAM" id="SSF51695">
    <property type="entry name" value="PLC-like phosphodiesterases"/>
    <property type="match status" value="1"/>
</dbReference>
<dbReference type="RefSeq" id="WP_162453594.1">
    <property type="nucleotide sequence ID" value="NZ_WLZY01000015.1"/>
</dbReference>
<accession>A0A7K3MC38</accession>
<evidence type="ECO:0000313" key="3">
    <source>
        <dbReference type="Proteomes" id="UP000460435"/>
    </source>
</evidence>
<keyword evidence="3" id="KW-1185">Reference proteome</keyword>
<gene>
    <name evidence="2" type="ORF">F7O44_27780</name>
</gene>
<comment type="caution">
    <text evidence="2">The sequence shown here is derived from an EMBL/GenBank/DDBJ whole genome shotgun (WGS) entry which is preliminary data.</text>
</comment>
<evidence type="ECO:0000259" key="1">
    <source>
        <dbReference type="PROSITE" id="PS51704"/>
    </source>
</evidence>
<protein>
    <submittedName>
        <fullName evidence="2">Glycerophosphodiester phosphodiesterase</fullName>
    </submittedName>
</protein>
<evidence type="ECO:0000313" key="2">
    <source>
        <dbReference type="EMBL" id="NDL60881.1"/>
    </source>
</evidence>
<dbReference type="PANTHER" id="PTHR46211">
    <property type="entry name" value="GLYCEROPHOSPHORYL DIESTER PHOSPHODIESTERASE"/>
    <property type="match status" value="1"/>
</dbReference>
<dbReference type="PROSITE" id="PS51704">
    <property type="entry name" value="GP_PDE"/>
    <property type="match status" value="1"/>
</dbReference>
<dbReference type="Proteomes" id="UP000460435">
    <property type="component" value="Unassembled WGS sequence"/>
</dbReference>
<reference evidence="2 3" key="1">
    <citation type="submission" date="2019-11" db="EMBL/GenBank/DDBJ databases">
        <authorList>
            <person name="Li X.-J."/>
            <person name="Feng X.-M."/>
        </authorList>
    </citation>
    <scope>NUCLEOTIDE SEQUENCE [LARGE SCALE GENOMIC DNA]</scope>
    <source>
        <strain evidence="2 3">XMNu-373</strain>
    </source>
</reference>
<feature type="domain" description="GP-PDE" evidence="1">
    <location>
        <begin position="3"/>
        <end position="225"/>
    </location>
</feature>
<dbReference type="InterPro" id="IPR017946">
    <property type="entry name" value="PLC-like_Pdiesterase_TIM-brl"/>
</dbReference>
<dbReference type="EMBL" id="WLZY01000015">
    <property type="protein sequence ID" value="NDL60881.1"/>
    <property type="molecule type" value="Genomic_DNA"/>
</dbReference>
<dbReference type="InterPro" id="IPR030395">
    <property type="entry name" value="GP_PDE_dom"/>
</dbReference>
<sequence>MDFTNCGHRGAMSVSPENTMASFRLAAEQGANEIELDLRLSKDGEIVVIHDTTVDRTTDGSGAVADFTAEELRALDAGNGQSIPTFEEVLDGTDVRLQIEIKDPAVIEPLVALLAQRPEEIQRLSPCCFDEEIVAILARELPSTVVGLISKTGSPELLDRADQLGAQRVLVGWTGTDRELARAAQERGLHFNVWPVNTAGQLNDAVELGVDGFTTDHPPLLFENGYEIRDGRLVRP</sequence>
<name>A0A7K3MC38_9ACTN</name>
<dbReference type="Gene3D" id="3.20.20.190">
    <property type="entry name" value="Phosphatidylinositol (PI) phosphodiesterase"/>
    <property type="match status" value="1"/>
</dbReference>